<accession>A0A9Q4AP20</accession>
<dbReference type="Pfam" id="PF08327">
    <property type="entry name" value="AHSA1"/>
    <property type="match status" value="1"/>
</dbReference>
<dbReference type="RefSeq" id="WP_254674185.1">
    <property type="nucleotide sequence ID" value="NZ_JAMWDU010000003.1"/>
</dbReference>
<comment type="similarity">
    <text evidence="1">Belongs to the AHA1 family.</text>
</comment>
<keyword evidence="4" id="KW-1185">Reference proteome</keyword>
<dbReference type="Proteomes" id="UP001060275">
    <property type="component" value="Unassembled WGS sequence"/>
</dbReference>
<gene>
    <name evidence="3" type="ORF">NF348_08300</name>
</gene>
<organism evidence="3 4">
    <name type="scientific">Devosia ureilytica</name>
    <dbReference type="NCBI Taxonomy" id="2952754"/>
    <lineage>
        <taxon>Bacteria</taxon>
        <taxon>Pseudomonadati</taxon>
        <taxon>Pseudomonadota</taxon>
        <taxon>Alphaproteobacteria</taxon>
        <taxon>Hyphomicrobiales</taxon>
        <taxon>Devosiaceae</taxon>
        <taxon>Devosia</taxon>
    </lineage>
</organism>
<reference evidence="3" key="1">
    <citation type="submission" date="2022-06" db="EMBL/GenBank/DDBJ databases">
        <title>Devosia sp. XJ19-45 genome assembly.</title>
        <authorList>
            <person name="Li B."/>
            <person name="Cai M."/>
            <person name="Nie G."/>
            <person name="Li W."/>
        </authorList>
    </citation>
    <scope>NUCLEOTIDE SEQUENCE</scope>
    <source>
        <strain evidence="3">XJ19-45</strain>
    </source>
</reference>
<comment type="caution">
    <text evidence="3">The sequence shown here is derived from an EMBL/GenBank/DDBJ whole genome shotgun (WGS) entry which is preliminary data.</text>
</comment>
<proteinExistence type="inferred from homology"/>
<evidence type="ECO:0000259" key="2">
    <source>
        <dbReference type="Pfam" id="PF08327"/>
    </source>
</evidence>
<evidence type="ECO:0000313" key="4">
    <source>
        <dbReference type="Proteomes" id="UP001060275"/>
    </source>
</evidence>
<dbReference type="AlphaFoldDB" id="A0A9Q4AP20"/>
<sequence>MQFGDPLSVTTPTDTQIIITRGFVAPPHLVYACYTQPSLIRRWLTGPDGWTMPVCTYDARIGGGYRFEWLGPGGEGFLAVSGDINQIDAIRYIDSQEVFDSGVMGPAYRAELLFELEERGTKLVNTLTYTSLAHRDMVASTGMAEGMEMSFQSLDRLLAAEQA</sequence>
<evidence type="ECO:0000313" key="3">
    <source>
        <dbReference type="EMBL" id="MCP8887102.1"/>
    </source>
</evidence>
<feature type="domain" description="Activator of Hsp90 ATPase homologue 1/2-like C-terminal" evidence="2">
    <location>
        <begin position="25"/>
        <end position="158"/>
    </location>
</feature>
<dbReference type="SUPFAM" id="SSF55961">
    <property type="entry name" value="Bet v1-like"/>
    <property type="match status" value="1"/>
</dbReference>
<dbReference type="EMBL" id="JAMWDU010000003">
    <property type="protein sequence ID" value="MCP8887102.1"/>
    <property type="molecule type" value="Genomic_DNA"/>
</dbReference>
<name>A0A9Q4AP20_9HYPH</name>
<dbReference type="InterPro" id="IPR023393">
    <property type="entry name" value="START-like_dom_sf"/>
</dbReference>
<dbReference type="InterPro" id="IPR013538">
    <property type="entry name" value="ASHA1/2-like_C"/>
</dbReference>
<evidence type="ECO:0000256" key="1">
    <source>
        <dbReference type="ARBA" id="ARBA00006817"/>
    </source>
</evidence>
<dbReference type="Gene3D" id="3.30.530.20">
    <property type="match status" value="1"/>
</dbReference>
<protein>
    <submittedName>
        <fullName evidence="3">SRPBCC domain-containing protein</fullName>
    </submittedName>
</protein>